<dbReference type="PRINTS" id="PR00320">
    <property type="entry name" value="GPROTEINBRPT"/>
</dbReference>
<evidence type="ECO:0000256" key="5">
    <source>
        <dbReference type="PROSITE-ProRule" id="PRU00221"/>
    </source>
</evidence>
<dbReference type="SMART" id="SM00320">
    <property type="entry name" value="WD40"/>
    <property type="match status" value="8"/>
</dbReference>
<dbReference type="PANTHER" id="PTHR19848:SF0">
    <property type="entry name" value="NOTCHLESS PROTEIN HOMOLOG 1"/>
    <property type="match status" value="1"/>
</dbReference>
<accession>A0A8S1J694</accession>
<protein>
    <recommendedName>
        <fullName evidence="6">NLE domain-containing protein</fullName>
    </recommendedName>
</protein>
<dbReference type="InterPro" id="IPR012972">
    <property type="entry name" value="NLE"/>
</dbReference>
<name>A0A8S1J694_9CHLO</name>
<evidence type="ECO:0000313" key="7">
    <source>
        <dbReference type="EMBL" id="CAD7703119.1"/>
    </source>
</evidence>
<feature type="repeat" description="WD" evidence="5">
    <location>
        <begin position="199"/>
        <end position="245"/>
    </location>
</feature>
<dbReference type="InterPro" id="IPR001632">
    <property type="entry name" value="WD40_G-protein_beta-like"/>
</dbReference>
<keyword evidence="2 5" id="KW-0853">WD repeat</keyword>
<feature type="repeat" description="WD" evidence="5">
    <location>
        <begin position="366"/>
        <end position="407"/>
    </location>
</feature>
<dbReference type="CDD" id="cd00200">
    <property type="entry name" value="WD40"/>
    <property type="match status" value="1"/>
</dbReference>
<dbReference type="GO" id="GO:0000027">
    <property type="term" value="P:ribosomal large subunit assembly"/>
    <property type="evidence" value="ECO:0007669"/>
    <property type="project" value="TreeGrafter"/>
</dbReference>
<organism evidence="7 8">
    <name type="scientific">Ostreobium quekettii</name>
    <dbReference type="NCBI Taxonomy" id="121088"/>
    <lineage>
        <taxon>Eukaryota</taxon>
        <taxon>Viridiplantae</taxon>
        <taxon>Chlorophyta</taxon>
        <taxon>core chlorophytes</taxon>
        <taxon>Ulvophyceae</taxon>
        <taxon>TCBD clade</taxon>
        <taxon>Bryopsidales</taxon>
        <taxon>Ostreobineae</taxon>
        <taxon>Ostreobiaceae</taxon>
        <taxon>Ostreobium</taxon>
    </lineage>
</organism>
<comment type="caution">
    <text evidence="7">The sequence shown here is derived from an EMBL/GenBank/DDBJ whole genome shotgun (WGS) entry which is preliminary data.</text>
</comment>
<comment type="subcellular location">
    <subcellularLocation>
        <location evidence="1">Nucleus</location>
        <location evidence="1">Nucleolus</location>
    </subcellularLocation>
</comment>
<keyword evidence="8" id="KW-1185">Reference proteome</keyword>
<dbReference type="InterPro" id="IPR019775">
    <property type="entry name" value="WD40_repeat_CS"/>
</dbReference>
<feature type="repeat" description="WD" evidence="5">
    <location>
        <begin position="157"/>
        <end position="198"/>
    </location>
</feature>
<dbReference type="GO" id="GO:0005730">
    <property type="term" value="C:nucleolus"/>
    <property type="evidence" value="ECO:0007669"/>
    <property type="project" value="UniProtKB-SubCell"/>
</dbReference>
<dbReference type="Pfam" id="PF08154">
    <property type="entry name" value="NLE"/>
    <property type="match status" value="1"/>
</dbReference>
<feature type="repeat" description="WD" evidence="5">
    <location>
        <begin position="115"/>
        <end position="156"/>
    </location>
</feature>
<feature type="repeat" description="WD" evidence="5">
    <location>
        <begin position="408"/>
        <end position="449"/>
    </location>
</feature>
<feature type="domain" description="NLE" evidence="6">
    <location>
        <begin position="22"/>
        <end position="82"/>
    </location>
</feature>
<dbReference type="PROSITE" id="PS50294">
    <property type="entry name" value="WD_REPEATS_REGION"/>
    <property type="match status" value="5"/>
</dbReference>
<evidence type="ECO:0000256" key="2">
    <source>
        <dbReference type="ARBA" id="ARBA00022574"/>
    </source>
</evidence>
<sequence length="483" mass="52591">MADRPAKARKVAASSSSPSANVIVQFESEDGVAAGPQLDVPAEVTTPQLETLLNGILSNEHKVPYSFQVGGLELAAPLGDHLRQHAASVEAALKIVYRPQAVFRVRPISRCTASLAGHSEAVLSVSFSPDGKHLASGSGDCTVRFWDLDTQTPLKTGQGHTNWVLAVAWSPDARLLATGDMDGKVWLWTADTGEPLGLCKGHQKWISSIAWEPAHLAYPSQRFCTGSKDCTIRVFDARTRRCQLTLSNQSKAITCVTWGGDGAIYSSSRDTTISVWDSKDGHLLSCLRGHAHWANTLAISSEYALRTGPFDHTGSAPEDAEGARKAAEERYKEATSSRPERLVSGSDDHTMMLWQPSSSNKPIARLTGHHQLINQVRFSPDGRWIISASFDKSVKLWDGMNGNFVASFYGHVGPVFQVSWSSDSRLFVSGSKDSTLKVWDMKSRKLKVELPGHSDEVFSVDWSPDGGSVASGGKDKVLKLWRH</sequence>
<evidence type="ECO:0000313" key="8">
    <source>
        <dbReference type="Proteomes" id="UP000708148"/>
    </source>
</evidence>
<evidence type="ECO:0000256" key="1">
    <source>
        <dbReference type="ARBA" id="ARBA00004604"/>
    </source>
</evidence>
<dbReference type="PROSITE" id="PS50082">
    <property type="entry name" value="WD_REPEATS_2"/>
    <property type="match status" value="7"/>
</dbReference>
<feature type="repeat" description="WD" evidence="5">
    <location>
        <begin position="246"/>
        <end position="286"/>
    </location>
</feature>
<dbReference type="EMBL" id="CAJHUC010002068">
    <property type="protein sequence ID" value="CAD7703119.1"/>
    <property type="molecule type" value="Genomic_DNA"/>
</dbReference>
<feature type="repeat" description="WD" evidence="5">
    <location>
        <begin position="450"/>
        <end position="483"/>
    </location>
</feature>
<dbReference type="SUPFAM" id="SSF50998">
    <property type="entry name" value="Quinoprotein alcohol dehydrogenase-like"/>
    <property type="match status" value="1"/>
</dbReference>
<proteinExistence type="predicted"/>
<dbReference type="InterPro" id="IPR015943">
    <property type="entry name" value="WD40/YVTN_repeat-like_dom_sf"/>
</dbReference>
<dbReference type="PROSITE" id="PS00678">
    <property type="entry name" value="WD_REPEATS_1"/>
    <property type="match status" value="1"/>
</dbReference>
<dbReference type="AlphaFoldDB" id="A0A8S1J694"/>
<dbReference type="Gene3D" id="2.130.10.10">
    <property type="entry name" value="YVTN repeat-like/Quinoprotein amine dehydrogenase"/>
    <property type="match status" value="1"/>
</dbReference>
<evidence type="ECO:0000259" key="6">
    <source>
        <dbReference type="Pfam" id="PF08154"/>
    </source>
</evidence>
<evidence type="ECO:0000256" key="3">
    <source>
        <dbReference type="ARBA" id="ARBA00022737"/>
    </source>
</evidence>
<keyword evidence="4" id="KW-0539">Nucleus</keyword>
<gene>
    <name evidence="7" type="ORF">OSTQU699_LOCUS8476</name>
</gene>
<dbReference type="OrthoDB" id="10267436at2759"/>
<dbReference type="InterPro" id="IPR011047">
    <property type="entry name" value="Quinoprotein_ADH-like_sf"/>
</dbReference>
<evidence type="ECO:0000256" key="4">
    <source>
        <dbReference type="ARBA" id="ARBA00023242"/>
    </source>
</evidence>
<reference evidence="7" key="1">
    <citation type="submission" date="2020-12" db="EMBL/GenBank/DDBJ databases">
        <authorList>
            <person name="Iha C."/>
        </authorList>
    </citation>
    <scope>NUCLEOTIDE SEQUENCE</scope>
</reference>
<dbReference type="InterPro" id="IPR001680">
    <property type="entry name" value="WD40_rpt"/>
</dbReference>
<keyword evidence="3" id="KW-0677">Repeat</keyword>
<dbReference type="Pfam" id="PF00400">
    <property type="entry name" value="WD40"/>
    <property type="match status" value="7"/>
</dbReference>
<dbReference type="Proteomes" id="UP000708148">
    <property type="component" value="Unassembled WGS sequence"/>
</dbReference>
<dbReference type="InterPro" id="IPR020472">
    <property type="entry name" value="WD40_PAC1"/>
</dbReference>
<dbReference type="PRINTS" id="PR00319">
    <property type="entry name" value="GPROTEINB"/>
</dbReference>
<dbReference type="PANTHER" id="PTHR19848">
    <property type="entry name" value="WD40 REPEAT PROTEIN"/>
    <property type="match status" value="1"/>
</dbReference>